<feature type="coiled-coil region" evidence="10">
    <location>
        <begin position="476"/>
        <end position="530"/>
    </location>
</feature>
<feature type="domain" description="BART" evidence="12">
    <location>
        <begin position="2"/>
        <end position="91"/>
    </location>
</feature>
<dbReference type="PANTHER" id="PTHR21532:SF0">
    <property type="entry name" value="CILIA- AND FLAGELLA-ASSOCIATED PROTEIN 36"/>
    <property type="match status" value="1"/>
</dbReference>
<keyword evidence="14" id="KW-1185">Reference proteome</keyword>
<evidence type="ECO:0000256" key="9">
    <source>
        <dbReference type="ARBA" id="ARBA00031593"/>
    </source>
</evidence>
<organism evidence="13 14">
    <name type="scientific">Halteria grandinella</name>
    <dbReference type="NCBI Taxonomy" id="5974"/>
    <lineage>
        <taxon>Eukaryota</taxon>
        <taxon>Sar</taxon>
        <taxon>Alveolata</taxon>
        <taxon>Ciliophora</taxon>
        <taxon>Intramacronucleata</taxon>
        <taxon>Spirotrichea</taxon>
        <taxon>Stichotrichia</taxon>
        <taxon>Sporadotrichida</taxon>
        <taxon>Halteriidae</taxon>
        <taxon>Halteria</taxon>
    </lineage>
</organism>
<reference evidence="13" key="1">
    <citation type="submission" date="2019-06" db="EMBL/GenBank/DDBJ databases">
        <authorList>
            <person name="Zheng W."/>
        </authorList>
    </citation>
    <scope>NUCLEOTIDE SEQUENCE</scope>
    <source>
        <strain evidence="13">QDHG01</strain>
    </source>
</reference>
<evidence type="ECO:0000256" key="4">
    <source>
        <dbReference type="ARBA" id="ARBA00021815"/>
    </source>
</evidence>
<dbReference type="EMBL" id="RRYP01003409">
    <property type="protein sequence ID" value="TNV83824.1"/>
    <property type="molecule type" value="Genomic_DNA"/>
</dbReference>
<evidence type="ECO:0000256" key="1">
    <source>
        <dbReference type="ARBA" id="ARBA00004138"/>
    </source>
</evidence>
<evidence type="ECO:0000313" key="13">
    <source>
        <dbReference type="EMBL" id="TNV83824.1"/>
    </source>
</evidence>
<name>A0A8J8T676_HALGN</name>
<dbReference type="Gene3D" id="1.20.1520.10">
    <property type="entry name" value="ADP-ribosylation factor-like 2-binding protein, domain"/>
    <property type="match status" value="1"/>
</dbReference>
<feature type="region of interest" description="Disordered" evidence="11">
    <location>
        <begin position="333"/>
        <end position="444"/>
    </location>
</feature>
<gene>
    <name evidence="13" type="ORF">FGO68_gene6060</name>
</gene>
<feature type="region of interest" description="Disordered" evidence="11">
    <location>
        <begin position="268"/>
        <end position="303"/>
    </location>
</feature>
<keyword evidence="7" id="KW-0969">Cilium</keyword>
<comment type="subcellular location">
    <subcellularLocation>
        <location evidence="1">Cell projection</location>
        <location evidence="1">Cilium</location>
    </subcellularLocation>
    <subcellularLocation>
        <location evidence="2">Cytoplasm</location>
    </subcellularLocation>
</comment>
<evidence type="ECO:0000256" key="2">
    <source>
        <dbReference type="ARBA" id="ARBA00004496"/>
    </source>
</evidence>
<dbReference type="InterPro" id="IPR003903">
    <property type="entry name" value="UIM_dom"/>
</dbReference>
<dbReference type="PROSITE" id="PS50330">
    <property type="entry name" value="UIM"/>
    <property type="match status" value="1"/>
</dbReference>
<keyword evidence="5" id="KW-0963">Cytoplasm</keyword>
<evidence type="ECO:0000256" key="3">
    <source>
        <dbReference type="ARBA" id="ARBA00007460"/>
    </source>
</evidence>
<dbReference type="PANTHER" id="PTHR21532">
    <property type="entry name" value="PHOSPHODIESTERASE HL"/>
    <property type="match status" value="1"/>
</dbReference>
<feature type="compositionally biased region" description="Basic and acidic residues" evidence="11">
    <location>
        <begin position="333"/>
        <end position="359"/>
    </location>
</feature>
<dbReference type="InterPro" id="IPR023379">
    <property type="entry name" value="BART_dom"/>
</dbReference>
<dbReference type="InterPro" id="IPR038888">
    <property type="entry name" value="CFAP36"/>
</dbReference>
<dbReference type="AlphaFoldDB" id="A0A8J8T676"/>
<evidence type="ECO:0000256" key="7">
    <source>
        <dbReference type="ARBA" id="ARBA00023069"/>
    </source>
</evidence>
<protein>
    <recommendedName>
        <fullName evidence="4">Cilia- and flagella-associated protein 36</fullName>
    </recommendedName>
    <alternativeName>
        <fullName evidence="9">Coiled-coil domain-containing protein 104</fullName>
    </alternativeName>
</protein>
<evidence type="ECO:0000256" key="5">
    <source>
        <dbReference type="ARBA" id="ARBA00022490"/>
    </source>
</evidence>
<evidence type="ECO:0000259" key="12">
    <source>
        <dbReference type="Pfam" id="PF11527"/>
    </source>
</evidence>
<sequence length="548" mass="62016">MSFLDENCLVFDNEDENKLEYTGIHNKFKKMVDDLLSELMAELGVSQDQFLNACEKASANPLHRKIVDQITAVDNFIAFKKLMVKRNTELNEQAMKMINGESDPKQPDLHASGKPATATGGGPQKSGHPQVTKEIIEAHKKAEEELLRQAMEASLRLEQEQQQQMQQEEDELMKRVMEMSEREEKERQAKIQAKEQEVQKVIAQTQAQQVQQVMPPPTPQVMQQPQVIAPQEVMAPQVQKVIEAPKPAPVIPQKLVEPPVQQVRQEVPQKLVEPKPEPQIPSVQKKLGGGDLPPVSLKKGAGAQPMDGGIDFFGQSKGKGASMAAAFKEFDDFESTHEEKKEDTRSFQEILKEKREKSEAALAAAQANQPTQESVDERKKRLQAQRDLLVKQKQEKRAKELGEFREKTETGNKEDLHRELLEIDKRTQQKAQAQKSKPQASGWLDDLTHAVTGESGQSAEDKRAQMYRNMRDELLRDGAKQKNEAQNKRLEELNAKVAQIEAEKQKREEIERLQDLQEQQKRAAVEAKKSAGNKSLLDNIKSFDVEDI</sequence>
<keyword evidence="6 10" id="KW-0175">Coiled coil</keyword>
<evidence type="ECO:0000256" key="10">
    <source>
        <dbReference type="SAM" id="Coils"/>
    </source>
</evidence>
<feature type="compositionally biased region" description="Low complexity" evidence="11">
    <location>
        <begin position="429"/>
        <end position="441"/>
    </location>
</feature>
<comment type="caution">
    <text evidence="13">The sequence shown here is derived from an EMBL/GenBank/DDBJ whole genome shotgun (WGS) entry which is preliminary data.</text>
</comment>
<comment type="similarity">
    <text evidence="3">Belongs to the CFAP36 family.</text>
</comment>
<dbReference type="OrthoDB" id="433414at2759"/>
<evidence type="ECO:0000313" key="14">
    <source>
        <dbReference type="Proteomes" id="UP000785679"/>
    </source>
</evidence>
<dbReference type="Pfam" id="PF11527">
    <property type="entry name" value="ARL2_Bind_BART"/>
    <property type="match status" value="1"/>
</dbReference>
<feature type="compositionally biased region" description="Basic and acidic residues" evidence="11">
    <location>
        <begin position="388"/>
        <end position="427"/>
    </location>
</feature>
<feature type="region of interest" description="Disordered" evidence="11">
    <location>
        <begin position="99"/>
        <end position="131"/>
    </location>
</feature>
<evidence type="ECO:0000256" key="11">
    <source>
        <dbReference type="SAM" id="MobiDB-lite"/>
    </source>
</evidence>
<dbReference type="Proteomes" id="UP000785679">
    <property type="component" value="Unassembled WGS sequence"/>
</dbReference>
<proteinExistence type="inferred from homology"/>
<accession>A0A8J8T676</accession>
<dbReference type="InterPro" id="IPR042541">
    <property type="entry name" value="BART_sf"/>
</dbReference>
<dbReference type="GO" id="GO:0005930">
    <property type="term" value="C:axoneme"/>
    <property type="evidence" value="ECO:0007669"/>
    <property type="project" value="TreeGrafter"/>
</dbReference>
<dbReference type="GO" id="GO:0097546">
    <property type="term" value="C:ciliary base"/>
    <property type="evidence" value="ECO:0007669"/>
    <property type="project" value="TreeGrafter"/>
</dbReference>
<evidence type="ECO:0000256" key="6">
    <source>
        <dbReference type="ARBA" id="ARBA00023054"/>
    </source>
</evidence>
<keyword evidence="8" id="KW-0966">Cell projection</keyword>
<evidence type="ECO:0000256" key="8">
    <source>
        <dbReference type="ARBA" id="ARBA00023273"/>
    </source>
</evidence>
<feature type="coiled-coil region" evidence="10">
    <location>
        <begin position="140"/>
        <end position="197"/>
    </location>
</feature>